<evidence type="ECO:0000313" key="2">
    <source>
        <dbReference type="EMBL" id="NYF55817.1"/>
    </source>
</evidence>
<comment type="caution">
    <text evidence="2">The sequence shown here is derived from an EMBL/GenBank/DDBJ whole genome shotgun (WGS) entry which is preliminary data.</text>
</comment>
<reference evidence="2 3" key="1">
    <citation type="submission" date="2020-07" db="EMBL/GenBank/DDBJ databases">
        <title>Sequencing the genomes of 1000 actinobacteria strains.</title>
        <authorList>
            <person name="Klenk H.-P."/>
        </authorList>
    </citation>
    <scope>NUCLEOTIDE SEQUENCE [LARGE SCALE GENOMIC DNA]</scope>
    <source>
        <strain evidence="2 3">DSM 43814</strain>
    </source>
</reference>
<feature type="region of interest" description="Disordered" evidence="1">
    <location>
        <begin position="12"/>
        <end position="40"/>
    </location>
</feature>
<dbReference type="Proteomes" id="UP000631553">
    <property type="component" value="Unassembled WGS sequence"/>
</dbReference>
<protein>
    <submittedName>
        <fullName evidence="2">Uncharacterized protein</fullName>
    </submittedName>
</protein>
<dbReference type="EMBL" id="JACCCQ010000001">
    <property type="protein sequence ID" value="NYF55817.1"/>
    <property type="molecule type" value="Genomic_DNA"/>
</dbReference>
<evidence type="ECO:0000256" key="1">
    <source>
        <dbReference type="SAM" id="MobiDB-lite"/>
    </source>
</evidence>
<proteinExistence type="predicted"/>
<accession>A0ABX2RH32</accession>
<name>A0ABX2RH32_9ACTN</name>
<sequence>MTDQVRRDIAQQLGGLLWGDPPRRPGESGSGQPDEPEQDK</sequence>
<gene>
    <name evidence="2" type="ORF">HDA35_001648</name>
</gene>
<organism evidence="2 3">
    <name type="scientific">Micromonospora purpureochromogenes</name>
    <dbReference type="NCBI Taxonomy" id="47872"/>
    <lineage>
        <taxon>Bacteria</taxon>
        <taxon>Bacillati</taxon>
        <taxon>Actinomycetota</taxon>
        <taxon>Actinomycetes</taxon>
        <taxon>Micromonosporales</taxon>
        <taxon>Micromonosporaceae</taxon>
        <taxon>Micromonospora</taxon>
    </lineage>
</organism>
<keyword evidence="3" id="KW-1185">Reference proteome</keyword>
<evidence type="ECO:0000313" key="3">
    <source>
        <dbReference type="Proteomes" id="UP000631553"/>
    </source>
</evidence>